<organism evidence="1 2">
    <name type="scientific">Bifidobacterium longum subsp. infantis</name>
    <dbReference type="NCBI Taxonomy" id="1682"/>
    <lineage>
        <taxon>Bacteria</taxon>
        <taxon>Bacillati</taxon>
        <taxon>Actinomycetota</taxon>
        <taxon>Actinomycetes</taxon>
        <taxon>Bifidobacteriales</taxon>
        <taxon>Bifidobacteriaceae</taxon>
        <taxon>Bifidobacterium</taxon>
    </lineage>
</organism>
<dbReference type="PATRIC" id="fig|1682.24.peg.538"/>
<gene>
    <name evidence="1" type="ORF">RY67_557</name>
</gene>
<dbReference type="AlphaFoldDB" id="A0A0M4LG12"/>
<evidence type="ECO:0000313" key="2">
    <source>
        <dbReference type="Proteomes" id="UP000067206"/>
    </source>
</evidence>
<proteinExistence type="predicted"/>
<accession>A0A0M4LG12</accession>
<dbReference type="Proteomes" id="UP000067206">
    <property type="component" value="Chromosome"/>
</dbReference>
<evidence type="ECO:0000313" key="1">
    <source>
        <dbReference type="EMBL" id="ALE08620.1"/>
    </source>
</evidence>
<reference evidence="1 2" key="1">
    <citation type="submission" date="2014-12" db="EMBL/GenBank/DDBJ databases">
        <title>Complete genome sequence of Bifidobacterium longum subsp. infantis BT1.</title>
        <authorList>
            <person name="Kim J.F."/>
            <person name="Kwak M.-J."/>
        </authorList>
    </citation>
    <scope>NUCLEOTIDE SEQUENCE [LARGE SCALE GENOMIC DNA]</scope>
    <source>
        <strain evidence="1 2">BT1</strain>
    </source>
</reference>
<protein>
    <submittedName>
        <fullName evidence="1">Uncharacterized protein</fullName>
    </submittedName>
</protein>
<name>A0A0M4LG12_BIFLI</name>
<dbReference type="EMBL" id="CP010411">
    <property type="protein sequence ID" value="ALE08620.1"/>
    <property type="molecule type" value="Genomic_DNA"/>
</dbReference>
<sequence>MLMMLMDILLPAAGTVTIRVGGLLTRKYKACPAKAREIQN</sequence>